<evidence type="ECO:0000256" key="1">
    <source>
        <dbReference type="SAM" id="Phobius"/>
    </source>
</evidence>
<keyword evidence="1" id="KW-0472">Membrane</keyword>
<organism evidence="2 3">
    <name type="scientific">Paramecium primaurelia</name>
    <dbReference type="NCBI Taxonomy" id="5886"/>
    <lineage>
        <taxon>Eukaryota</taxon>
        <taxon>Sar</taxon>
        <taxon>Alveolata</taxon>
        <taxon>Ciliophora</taxon>
        <taxon>Intramacronucleata</taxon>
        <taxon>Oligohymenophorea</taxon>
        <taxon>Peniculida</taxon>
        <taxon>Parameciidae</taxon>
        <taxon>Paramecium</taxon>
    </lineage>
</organism>
<sequence length="260" mass="32055">MLLQNIKYDIYDPIEQFLDTRYKFFGLNQFLSIKMITQLEQNQLVLFPNSNMDKEQEFQSFFQNNYTSSNLLLHFMIYSNCNLYTSKVISTYQKNQGAKEIQLLELEEFSICQTINKTINQRLQYDHLQQRVLIFTIPIKIQFHFYRNSKNKVFMIFYTFFHKYSDQLKIYVYFYECFFSLSYYYFNWLFIISNKITKIDKQNFKFIRLKLLQNHINTNYNYLYQYILESQKEIDTSQFRILFKEQSFYVVSQQFQEQIT</sequence>
<evidence type="ECO:0000313" key="3">
    <source>
        <dbReference type="Proteomes" id="UP000688137"/>
    </source>
</evidence>
<keyword evidence="1" id="KW-0812">Transmembrane</keyword>
<name>A0A8S1LL76_PARPR</name>
<comment type="caution">
    <text evidence="2">The sequence shown here is derived from an EMBL/GenBank/DDBJ whole genome shotgun (WGS) entry which is preliminary data.</text>
</comment>
<evidence type="ECO:0000313" key="2">
    <source>
        <dbReference type="EMBL" id="CAD8063524.1"/>
    </source>
</evidence>
<proteinExistence type="predicted"/>
<feature type="transmembrane region" description="Helical" evidence="1">
    <location>
        <begin position="170"/>
        <end position="192"/>
    </location>
</feature>
<protein>
    <recommendedName>
        <fullName evidence="4">Transmembrane protein</fullName>
    </recommendedName>
</protein>
<evidence type="ECO:0008006" key="4">
    <source>
        <dbReference type="Google" id="ProtNLM"/>
    </source>
</evidence>
<reference evidence="2" key="1">
    <citation type="submission" date="2021-01" db="EMBL/GenBank/DDBJ databases">
        <authorList>
            <consortium name="Genoscope - CEA"/>
            <person name="William W."/>
        </authorList>
    </citation>
    <scope>NUCLEOTIDE SEQUENCE</scope>
</reference>
<keyword evidence="1" id="KW-1133">Transmembrane helix</keyword>
<dbReference type="Proteomes" id="UP000688137">
    <property type="component" value="Unassembled WGS sequence"/>
</dbReference>
<dbReference type="EMBL" id="CAJJDM010000034">
    <property type="protein sequence ID" value="CAD8063524.1"/>
    <property type="molecule type" value="Genomic_DNA"/>
</dbReference>
<accession>A0A8S1LL76</accession>
<dbReference type="AlphaFoldDB" id="A0A8S1LL76"/>
<gene>
    <name evidence="2" type="ORF">PPRIM_AZ9-3.1.T0350007</name>
</gene>
<keyword evidence="3" id="KW-1185">Reference proteome</keyword>